<dbReference type="AlphaFoldDB" id="A0AAI9TFF6"/>
<proteinExistence type="predicted"/>
<dbReference type="EMBL" id="LACB01000223">
    <property type="protein sequence ID" value="KAJ9486167.1"/>
    <property type="molecule type" value="Genomic_DNA"/>
</dbReference>
<accession>A0AAI9TFF6</accession>
<dbReference type="Proteomes" id="UP001227192">
    <property type="component" value="Unassembled WGS sequence"/>
</dbReference>
<sequence>FNLTNTGFQAKYLSYPVLFIYLF</sequence>
<feature type="non-terminal residue" evidence="1">
    <location>
        <position position="1"/>
    </location>
</feature>
<organism evidence="1 2">
    <name type="scientific">Penicillium thymicola</name>
    <dbReference type="NCBI Taxonomy" id="293382"/>
    <lineage>
        <taxon>Eukaryota</taxon>
        <taxon>Fungi</taxon>
        <taxon>Dikarya</taxon>
        <taxon>Ascomycota</taxon>
        <taxon>Pezizomycotina</taxon>
        <taxon>Eurotiomycetes</taxon>
        <taxon>Eurotiomycetidae</taxon>
        <taxon>Eurotiales</taxon>
        <taxon>Aspergillaceae</taxon>
        <taxon>Penicillium</taxon>
    </lineage>
</organism>
<name>A0AAI9TFF6_PENTH</name>
<reference evidence="1" key="1">
    <citation type="submission" date="2015-06" db="EMBL/GenBank/DDBJ databases">
        <authorList>
            <person name="Nguyen H."/>
        </authorList>
    </citation>
    <scope>NUCLEOTIDE SEQUENCE</scope>
    <source>
        <strain evidence="1">DAOM 180753</strain>
    </source>
</reference>
<comment type="caution">
    <text evidence="1">The sequence shown here is derived from an EMBL/GenBank/DDBJ whole genome shotgun (WGS) entry which is preliminary data.</text>
</comment>
<protein>
    <submittedName>
        <fullName evidence="1">Uncharacterized protein</fullName>
    </submittedName>
</protein>
<evidence type="ECO:0000313" key="1">
    <source>
        <dbReference type="EMBL" id="KAJ9486167.1"/>
    </source>
</evidence>
<keyword evidence="2" id="KW-1185">Reference proteome</keyword>
<gene>
    <name evidence="1" type="ORF">VN97_g7159</name>
</gene>
<reference evidence="1" key="2">
    <citation type="journal article" date="2016" name="Fungal Biol.">
        <title>Ochratoxin A production by Penicillium thymicola.</title>
        <authorList>
            <person name="Nguyen H.D.T."/>
            <person name="McMullin D.R."/>
            <person name="Ponomareva E."/>
            <person name="Riley R."/>
            <person name="Pomraning K.R."/>
            <person name="Baker S.E."/>
            <person name="Seifert K.A."/>
        </authorList>
    </citation>
    <scope>NUCLEOTIDE SEQUENCE</scope>
    <source>
        <strain evidence="1">DAOM 180753</strain>
    </source>
</reference>
<evidence type="ECO:0000313" key="2">
    <source>
        <dbReference type="Proteomes" id="UP001227192"/>
    </source>
</evidence>